<feature type="domain" description="Cleaved adhesin" evidence="2">
    <location>
        <begin position="1203"/>
        <end position="1321"/>
    </location>
</feature>
<evidence type="ECO:0000259" key="5">
    <source>
        <dbReference type="Pfam" id="PF18962"/>
    </source>
</evidence>
<keyword evidence="1" id="KW-0378">Hydrolase</keyword>
<feature type="domain" description="CARDB" evidence="3">
    <location>
        <begin position="228"/>
        <end position="322"/>
    </location>
</feature>
<reference evidence="6" key="2">
    <citation type="journal article" date="2021" name="PeerJ">
        <title>Extensive microbial diversity within the chicken gut microbiome revealed by metagenomics and culture.</title>
        <authorList>
            <person name="Gilroy R."/>
            <person name="Ravi A."/>
            <person name="Getino M."/>
            <person name="Pursley I."/>
            <person name="Horton D.L."/>
            <person name="Alikhan N.F."/>
            <person name="Baker D."/>
            <person name="Gharbi K."/>
            <person name="Hall N."/>
            <person name="Watson M."/>
            <person name="Adriaenssens E.M."/>
            <person name="Foster-Nyarko E."/>
            <person name="Jarju S."/>
            <person name="Secka A."/>
            <person name="Antonio M."/>
            <person name="Oren A."/>
            <person name="Chaudhuri R.R."/>
            <person name="La Ragione R."/>
            <person name="Hildebrand F."/>
            <person name="Pallen M.J."/>
        </authorList>
    </citation>
    <scope>NUCLEOTIDE SEQUENCE</scope>
    <source>
        <strain evidence="6">2889</strain>
    </source>
</reference>
<protein>
    <submittedName>
        <fullName evidence="6">Choice-of-anchor J domain-containing protein</fullName>
    </submittedName>
</protein>
<dbReference type="InterPro" id="IPR011635">
    <property type="entry name" value="CARDB"/>
</dbReference>
<feature type="domain" description="Secretion system C-terminal sorting" evidence="5">
    <location>
        <begin position="1340"/>
        <end position="1412"/>
    </location>
</feature>
<dbReference type="InterPro" id="IPR026444">
    <property type="entry name" value="Secre_tail"/>
</dbReference>
<accession>A0A9D9DT04</accession>
<organism evidence="6 7">
    <name type="scientific">Candidatus Pullibacteroides excrementavium</name>
    <dbReference type="NCBI Taxonomy" id="2840905"/>
    <lineage>
        <taxon>Bacteria</taxon>
        <taxon>Pseudomonadati</taxon>
        <taxon>Bacteroidota</taxon>
        <taxon>Bacteroidia</taxon>
        <taxon>Bacteroidales</taxon>
        <taxon>Candidatus Pullibacteroides</taxon>
    </lineage>
</organism>
<dbReference type="Proteomes" id="UP000823612">
    <property type="component" value="Unassembled WGS sequence"/>
</dbReference>
<evidence type="ECO:0000313" key="6">
    <source>
        <dbReference type="EMBL" id="MBO8432642.1"/>
    </source>
</evidence>
<dbReference type="Gene3D" id="2.60.120.200">
    <property type="match status" value="2"/>
</dbReference>
<sequence length="1413" mass="154597">MDSMKKITNLLMAAGMLTLPCALSYGQNTTSRLSRAGMEQKPIEAVQKHSPLQKQTHPLFRSGNGQQLPASSLVLTDMRKADDPTKAKITLNVQWQWETGGGYQIVLDADADTYGSVIPTDGYMAAGDADYSEFEYFLPEDATGTVADGHWIESGSASILIEPGVYDYAVTNPDPATPAVWIPRGPQAIGDDFEFAAGVEYVFTICAAPVQDEDGNDSCYLSLIAPVDMEVVEIISPASGSGLEQEEVTVSVRNSGLEAVSSFVLRLTVDEGTTVEETVSQELQARASMEYTFAAKADLSNPGEHKVKVEVVSDGDLVASNNSLEKTVYNAKPLSLPYHCDFNEASDMEAWIVIDANEDGMTWEWEAADPDDEEYYKAEPGNSGSVKIDYAYSTPKDDYLITMSPLQIPAGDNHISFWYRGGWGTWGIESMKVLWGKSSDPAEMEVLGEYMDFVKNEYEQVAINFNVAEEGDYYFAFYACSPANQMNINIDEVEVKTGKFAGMPDIAVTKVVLPTSGCGLNDAAIGAEISNIGMADVNSITLSYSVDGGTAVEETFAQPLAMGETRIFTFSQTADFSTPDHKYGVVVTATLGADSQEENLENNQATDSVMNFSPAEVPFYCDFTTAEGREQWTSSVGAWVYDDWIWYALQSFSTDALVSRCVALEEGKNYRISVNYQGGANSMLGNVTDDFAVLYGLSGTSMSEWDTLKTYRGINTEFSFVEENIAFTCEDAGDYSFAIQPLTNHETFFLKSVRIQEEQAYDVRLNSFGGFARMMPVDQTGTEWQVEVEVENRGATKVDSALVVVYSGEQELGRGKVPVGEQKAIGKGWVSIQVPAGQTNQELKLKAVASVEGEEDLNPDNEIEKTVLLMDDIMAYDNVTADMYGFMNAFGVYSDYTECGLPFRLFKADTLTAVSLGWGYLEENQDIVISIYEWDAENEILGDVIYQATHAKDKTTGQIEHDIPDFLLEAGDYMVSVRWFSYALVSDMDMEDGYIYQIADGAVRRETGLGFPAIRSVFGHDGIIADVDVAVDAISKPIEEGVFAVNESVVATVTNNGKESVDVPVNLIVNKDLVSTQTVTIPGWSSREVTFSADLSEPGMEYLLTVYTSLAGDEVPANDTAIKIVRSNASPDPYVMNFEYCSDFATGGFNPAWTTVDRDGQDVGGWANFSFPGQLAPAGFIAFNPSATNPSMMDYSDEVAATVAPHGGKRFGMSLFLYEGGTNDDWLISPLLRMPASGAKMEFYVKSMLEDNGNLENYKVLVSTADNNPDSFIAIGDVRYAPATAWEKVEVDLSEYNGKDIYVAIQCTSTDLLAFMIDDISIQKPTANETGDRVGAQLSLYPNPANEMIHILSTDAKIQQVSIFNLSGACLYQSAFAAQRQEFHYNVSSLNAGLYFARVLTNQGTVVLKFMVQ</sequence>
<dbReference type="GO" id="GO:0016787">
    <property type="term" value="F:hydrolase activity"/>
    <property type="evidence" value="ECO:0007669"/>
    <property type="project" value="UniProtKB-KW"/>
</dbReference>
<comment type="caution">
    <text evidence="6">The sequence shown here is derived from an EMBL/GenBank/DDBJ whole genome shotgun (WGS) entry which is preliminary data.</text>
</comment>
<feature type="domain" description="CARDB" evidence="3">
    <location>
        <begin position="504"/>
        <end position="606"/>
    </location>
</feature>
<dbReference type="Pfam" id="PF18962">
    <property type="entry name" value="Por_Secre_tail"/>
    <property type="match status" value="1"/>
</dbReference>
<feature type="domain" description="Peptidase C25 gingipain C-terminal" evidence="4">
    <location>
        <begin position="78"/>
        <end position="209"/>
    </location>
</feature>
<name>A0A9D9DT04_9BACT</name>
<feature type="domain" description="Cleaved adhesin" evidence="2">
    <location>
        <begin position="349"/>
        <end position="429"/>
    </location>
</feature>
<evidence type="ECO:0000313" key="7">
    <source>
        <dbReference type="Proteomes" id="UP000823612"/>
    </source>
</evidence>
<evidence type="ECO:0000256" key="1">
    <source>
        <dbReference type="ARBA" id="ARBA00022801"/>
    </source>
</evidence>
<evidence type="ECO:0000259" key="2">
    <source>
        <dbReference type="Pfam" id="PF07675"/>
    </source>
</evidence>
<dbReference type="InterPro" id="IPR011628">
    <property type="entry name" value="Cleaved_adhesin"/>
</dbReference>
<dbReference type="InterPro" id="IPR018832">
    <property type="entry name" value="Pept_C25_gingipain_C"/>
</dbReference>
<dbReference type="NCBIfam" id="NF038128">
    <property type="entry name" value="choice_anch_J"/>
    <property type="match status" value="2"/>
</dbReference>
<dbReference type="NCBIfam" id="TIGR04183">
    <property type="entry name" value="Por_Secre_tail"/>
    <property type="match status" value="1"/>
</dbReference>
<dbReference type="Pfam" id="PF07675">
    <property type="entry name" value="Cleaved_Adhesin"/>
    <property type="match status" value="2"/>
</dbReference>
<reference evidence="6" key="1">
    <citation type="submission" date="2020-10" db="EMBL/GenBank/DDBJ databases">
        <authorList>
            <person name="Gilroy R."/>
        </authorList>
    </citation>
    <scope>NUCLEOTIDE SEQUENCE</scope>
    <source>
        <strain evidence="6">2889</strain>
    </source>
</reference>
<dbReference type="Pfam" id="PF07705">
    <property type="entry name" value="CARDB"/>
    <property type="match status" value="2"/>
</dbReference>
<proteinExistence type="predicted"/>
<dbReference type="Gene3D" id="2.60.40.10">
    <property type="entry name" value="Immunoglobulins"/>
    <property type="match status" value="2"/>
</dbReference>
<gene>
    <name evidence="6" type="ORF">IAB08_05060</name>
</gene>
<dbReference type="EMBL" id="JADIMZ010000076">
    <property type="protein sequence ID" value="MBO8432642.1"/>
    <property type="molecule type" value="Genomic_DNA"/>
</dbReference>
<dbReference type="InterPro" id="IPR013783">
    <property type="entry name" value="Ig-like_fold"/>
</dbReference>
<evidence type="ECO:0000259" key="4">
    <source>
        <dbReference type="Pfam" id="PF10365"/>
    </source>
</evidence>
<evidence type="ECO:0000259" key="3">
    <source>
        <dbReference type="Pfam" id="PF07705"/>
    </source>
</evidence>
<dbReference type="Pfam" id="PF10365">
    <property type="entry name" value="DUF2436"/>
    <property type="match status" value="1"/>
</dbReference>